<evidence type="ECO:0000259" key="1">
    <source>
        <dbReference type="Pfam" id="PF02919"/>
    </source>
</evidence>
<dbReference type="InterPro" id="IPR051062">
    <property type="entry name" value="Topoisomerase_IB"/>
</dbReference>
<dbReference type="GO" id="GO:0005694">
    <property type="term" value="C:chromosome"/>
    <property type="evidence" value="ECO:0007669"/>
    <property type="project" value="InterPro"/>
</dbReference>
<dbReference type="PANTHER" id="PTHR10290">
    <property type="entry name" value="DNA TOPOISOMERASE I"/>
    <property type="match status" value="1"/>
</dbReference>
<name>A0AAV4XUW3_CAEEX</name>
<dbReference type="Pfam" id="PF02919">
    <property type="entry name" value="Topoisom_I_N"/>
    <property type="match status" value="1"/>
</dbReference>
<dbReference type="InterPro" id="IPR036202">
    <property type="entry name" value="TopoI_DNA-bd_euk_N_sf"/>
</dbReference>
<sequence length="138" mass="15756">METDDLIERNGPLQAPSNSHVMLSNLTDEERCVRISDVLKKRDVAQHLYEAYAAALTSHSLDDDDLKRITILHDEFQNAMEEISKMKRVSLPRPPRGHRWKEVCHDNKVAWLAKWAILGSTKYMMLGAGSKLKAEKIS</sequence>
<evidence type="ECO:0000313" key="2">
    <source>
        <dbReference type="EMBL" id="GIY97724.1"/>
    </source>
</evidence>
<evidence type="ECO:0000313" key="3">
    <source>
        <dbReference type="Proteomes" id="UP001054945"/>
    </source>
</evidence>
<dbReference type="GO" id="GO:0003677">
    <property type="term" value="F:DNA binding"/>
    <property type="evidence" value="ECO:0007669"/>
    <property type="project" value="InterPro"/>
</dbReference>
<dbReference type="GO" id="GO:0006260">
    <property type="term" value="P:DNA replication"/>
    <property type="evidence" value="ECO:0007669"/>
    <property type="project" value="TreeGrafter"/>
</dbReference>
<gene>
    <name evidence="2" type="ORF">CEXT_779161</name>
</gene>
<organism evidence="2 3">
    <name type="scientific">Caerostris extrusa</name>
    <name type="common">Bark spider</name>
    <name type="synonym">Caerostris bankana</name>
    <dbReference type="NCBI Taxonomy" id="172846"/>
    <lineage>
        <taxon>Eukaryota</taxon>
        <taxon>Metazoa</taxon>
        <taxon>Ecdysozoa</taxon>
        <taxon>Arthropoda</taxon>
        <taxon>Chelicerata</taxon>
        <taxon>Arachnida</taxon>
        <taxon>Araneae</taxon>
        <taxon>Araneomorphae</taxon>
        <taxon>Entelegynae</taxon>
        <taxon>Araneoidea</taxon>
        <taxon>Araneidae</taxon>
        <taxon>Caerostris</taxon>
    </lineage>
</organism>
<dbReference type="GO" id="GO:0003917">
    <property type="term" value="F:DNA topoisomerase type I (single strand cut, ATP-independent) activity"/>
    <property type="evidence" value="ECO:0007669"/>
    <property type="project" value="InterPro"/>
</dbReference>
<feature type="domain" description="DNA topoisomerase I DNA binding eukaryotic-type" evidence="1">
    <location>
        <begin position="87"/>
        <end position="126"/>
    </location>
</feature>
<dbReference type="InterPro" id="IPR013030">
    <property type="entry name" value="DNA_topo_DNA_db_N_dom2"/>
</dbReference>
<reference evidence="2 3" key="1">
    <citation type="submission" date="2021-06" db="EMBL/GenBank/DDBJ databases">
        <title>Caerostris extrusa draft genome.</title>
        <authorList>
            <person name="Kono N."/>
            <person name="Arakawa K."/>
        </authorList>
    </citation>
    <scope>NUCLEOTIDE SEQUENCE [LARGE SCALE GENOMIC DNA]</scope>
</reference>
<keyword evidence="3" id="KW-1185">Reference proteome</keyword>
<dbReference type="SUPFAM" id="SSF56741">
    <property type="entry name" value="Eukaryotic DNA topoisomerase I, N-terminal DNA-binding fragment"/>
    <property type="match status" value="1"/>
</dbReference>
<dbReference type="InterPro" id="IPR008336">
    <property type="entry name" value="TopoI_DNA-bd_euk"/>
</dbReference>
<dbReference type="AlphaFoldDB" id="A0AAV4XUW3"/>
<dbReference type="Gene3D" id="2.170.11.10">
    <property type="entry name" value="DNA Topoisomerase I, domain 2"/>
    <property type="match status" value="1"/>
</dbReference>
<comment type="caution">
    <text evidence="2">The sequence shown here is derived from an EMBL/GenBank/DDBJ whole genome shotgun (WGS) entry which is preliminary data.</text>
</comment>
<dbReference type="PANTHER" id="PTHR10290:SF3">
    <property type="entry name" value="DNA TOPOISOMERASE 1"/>
    <property type="match status" value="1"/>
</dbReference>
<dbReference type="EMBL" id="BPLR01018204">
    <property type="protein sequence ID" value="GIY97724.1"/>
    <property type="molecule type" value="Genomic_DNA"/>
</dbReference>
<dbReference type="GO" id="GO:0006265">
    <property type="term" value="P:DNA topological change"/>
    <property type="evidence" value="ECO:0007669"/>
    <property type="project" value="InterPro"/>
</dbReference>
<accession>A0AAV4XUW3</accession>
<dbReference type="GO" id="GO:0007059">
    <property type="term" value="P:chromosome segregation"/>
    <property type="evidence" value="ECO:0007669"/>
    <property type="project" value="TreeGrafter"/>
</dbReference>
<dbReference type="GO" id="GO:0005730">
    <property type="term" value="C:nucleolus"/>
    <property type="evidence" value="ECO:0007669"/>
    <property type="project" value="TreeGrafter"/>
</dbReference>
<proteinExistence type="predicted"/>
<dbReference type="Proteomes" id="UP001054945">
    <property type="component" value="Unassembled WGS sequence"/>
</dbReference>
<protein>
    <recommendedName>
        <fullName evidence="1">DNA topoisomerase I DNA binding eukaryotic-type domain-containing protein</fullName>
    </recommendedName>
</protein>